<dbReference type="OrthoDB" id="5917619at2"/>
<sequence length="110" mass="12148">MAKSFIGLLVLALLIPPAEASQDPTAPLGWKKPVVSESVKPAMKRPRLPNLNSIVCRQSNQCVAVLNNQVVEQGAKIHGYRVAQINSEFVTLKRGSDQWKLKLFSLNVKK</sequence>
<accession>U3CAU2</accession>
<organism evidence="2 3">
    <name type="scientific">Vibrio azureus NBRC 104587</name>
    <dbReference type="NCBI Taxonomy" id="1219077"/>
    <lineage>
        <taxon>Bacteria</taxon>
        <taxon>Pseudomonadati</taxon>
        <taxon>Pseudomonadota</taxon>
        <taxon>Gammaproteobacteria</taxon>
        <taxon>Vibrionales</taxon>
        <taxon>Vibrionaceae</taxon>
        <taxon>Vibrio</taxon>
    </lineage>
</organism>
<evidence type="ECO:0008006" key="4">
    <source>
        <dbReference type="Google" id="ProtNLM"/>
    </source>
</evidence>
<dbReference type="Proteomes" id="UP000016567">
    <property type="component" value="Unassembled WGS sequence"/>
</dbReference>
<dbReference type="EMBL" id="BATL01000026">
    <property type="protein sequence ID" value="GAD75508.1"/>
    <property type="molecule type" value="Genomic_DNA"/>
</dbReference>
<dbReference type="eggNOG" id="ENOG5033AIK">
    <property type="taxonomic scope" value="Bacteria"/>
</dbReference>
<protein>
    <recommendedName>
        <fullName evidence="4">MSHA biogenesis protein MshK</fullName>
    </recommendedName>
</protein>
<reference evidence="2 3" key="1">
    <citation type="submission" date="2013-09" db="EMBL/GenBank/DDBJ databases">
        <title>Whole genome shotgun sequence of Vibrio azureus NBRC 104587.</title>
        <authorList>
            <person name="Isaki S."/>
            <person name="Hosoyama A."/>
            <person name="Numata M."/>
            <person name="Hashimoto M."/>
            <person name="Hosoyama Y."/>
            <person name="Tsuchikane K."/>
            <person name="Noguchi M."/>
            <person name="Hirakata S."/>
            <person name="Ichikawa N."/>
            <person name="Ohji S."/>
            <person name="Yamazoe A."/>
            <person name="Fujita N."/>
        </authorList>
    </citation>
    <scope>NUCLEOTIDE SEQUENCE [LARGE SCALE GENOMIC DNA]</scope>
    <source>
        <strain evidence="2 3">NBRC 104587</strain>
    </source>
</reference>
<comment type="caution">
    <text evidence="2">The sequence shown here is derived from an EMBL/GenBank/DDBJ whole genome shotgun (WGS) entry which is preliminary data.</text>
</comment>
<proteinExistence type="predicted"/>
<evidence type="ECO:0000256" key="1">
    <source>
        <dbReference type="SAM" id="SignalP"/>
    </source>
</evidence>
<name>U3CAU2_9VIBR</name>
<feature type="signal peptide" evidence="1">
    <location>
        <begin position="1"/>
        <end position="20"/>
    </location>
</feature>
<dbReference type="AlphaFoldDB" id="U3CAU2"/>
<evidence type="ECO:0000313" key="2">
    <source>
        <dbReference type="EMBL" id="GAD75508.1"/>
    </source>
</evidence>
<dbReference type="STRING" id="1219077.VAZ01S_026_00140"/>
<keyword evidence="1" id="KW-0732">Signal</keyword>
<evidence type="ECO:0000313" key="3">
    <source>
        <dbReference type="Proteomes" id="UP000016567"/>
    </source>
</evidence>
<keyword evidence="3" id="KW-1185">Reference proteome</keyword>
<feature type="chain" id="PRO_5004640782" description="MSHA biogenesis protein MshK" evidence="1">
    <location>
        <begin position="21"/>
        <end position="110"/>
    </location>
</feature>
<gene>
    <name evidence="2" type="ORF">VAZ01S_026_00140</name>
</gene>